<dbReference type="Pfam" id="PF04717">
    <property type="entry name" value="Phage_base_V"/>
    <property type="match status" value="1"/>
</dbReference>
<comment type="caution">
    <text evidence="5">The sequence shown here is derived from an EMBL/GenBank/DDBJ whole genome shotgun (WGS) entry which is preliminary data.</text>
</comment>
<evidence type="ECO:0000259" key="3">
    <source>
        <dbReference type="Pfam" id="PF04717"/>
    </source>
</evidence>
<evidence type="ECO:0000256" key="1">
    <source>
        <dbReference type="ARBA" id="ARBA00005558"/>
    </source>
</evidence>
<dbReference type="NCBIfam" id="TIGR03361">
    <property type="entry name" value="VI_Rhs_Vgr"/>
    <property type="match status" value="1"/>
</dbReference>
<dbReference type="Gene3D" id="3.55.50.10">
    <property type="entry name" value="Baseplate protein-like domains"/>
    <property type="match status" value="1"/>
</dbReference>
<dbReference type="AlphaFoldDB" id="A0A4Y8ZNM1"/>
<dbReference type="InterPro" id="IPR054030">
    <property type="entry name" value="Gp5_Vgr_C"/>
</dbReference>
<dbReference type="Gene3D" id="4.10.220.110">
    <property type="match status" value="1"/>
</dbReference>
<dbReference type="Proteomes" id="UP000298213">
    <property type="component" value="Unassembled WGS sequence"/>
</dbReference>
<accession>A0A4Y8ZNM1</accession>
<proteinExistence type="inferred from homology"/>
<evidence type="ECO:0000256" key="2">
    <source>
        <dbReference type="SAM" id="MobiDB-lite"/>
    </source>
</evidence>
<dbReference type="InterPro" id="IPR006533">
    <property type="entry name" value="T6SS_Vgr_RhsGE"/>
</dbReference>
<evidence type="ECO:0000313" key="5">
    <source>
        <dbReference type="EMBL" id="TFI57610.1"/>
    </source>
</evidence>
<gene>
    <name evidence="5" type="primary">tssI</name>
    <name evidence="5" type="ORF">E2493_13880</name>
</gene>
<dbReference type="EMBL" id="SPDV01000028">
    <property type="protein sequence ID" value="TFI57610.1"/>
    <property type="molecule type" value="Genomic_DNA"/>
</dbReference>
<feature type="domain" description="Gp5/Type VI secretion system Vgr C-terminal trimerisation" evidence="4">
    <location>
        <begin position="466"/>
        <end position="570"/>
    </location>
</feature>
<name>A0A4Y8ZNM1_9SPHN</name>
<comment type="similarity">
    <text evidence="1">Belongs to the VgrG protein family.</text>
</comment>
<keyword evidence="6" id="KW-1185">Reference proteome</keyword>
<dbReference type="Pfam" id="PF05954">
    <property type="entry name" value="Phage_GPD"/>
    <property type="match status" value="1"/>
</dbReference>
<dbReference type="SUPFAM" id="SSF69349">
    <property type="entry name" value="Phage fibre proteins"/>
    <property type="match status" value="1"/>
</dbReference>
<sequence>MGQHLLNLRALADASLDDYALLSFEGREGISEPYEYRLELITTADEDVSGWIGKLAEFDVSPESGTERVFAGRIYGVRRVYGGEMTRVVVQIRPAYFALSYGRATHFIQDKSSLDIFDAMTADVSGLVKRVGVTPTPAVRGYAVRYDETEIDFLARLLAQDGIMYFFVYERQAGPFRHKMIVTNQSADYVDLACGAVEFLPNSASGAIDALGRRCEATPRSHQHLSFNVNKLDEPFVRSGTAGESWGGVYSHSYDRIGFEAVADGDVEPRSTAQEQEHAQAADQIEGSSSEPCLMAGGRLEITGGSAVAPRRVVLTSVTHSAYDPWMIEGSGTARYRNSFVGIDAAKVFRPVAGAPERKAPGPLLGVVQGTDTVEGEAKIDDQWRVPVAIAGARDYSSQGLEKFVWLPVQQQWAHGTHGAQFFPRAGTRVVIDFLYGNPDLPFIAGTMYTPSQPYPFDPTSKATQTGWRSVTDKNGSIVQEFRFEDKPGSEEIYLYTGRDYRRVIDQDDWGTVKRDQTLAVERDQKLTVTRDRTVTVEGKQETKITKTRTVTIIDKSLVESKKEIELKVGPSTITMTMQGIVIKAPKIEVKADVSLEMSGGAMAKLNAPKTDVTADAMLTLKGGIVLIN</sequence>
<evidence type="ECO:0000313" key="6">
    <source>
        <dbReference type="Proteomes" id="UP000298213"/>
    </source>
</evidence>
<dbReference type="Pfam" id="PF22178">
    <property type="entry name" value="Gp5_trimer_C"/>
    <property type="match status" value="1"/>
</dbReference>
<feature type="domain" description="Gp5/Type VI secretion system Vgr protein OB-fold" evidence="3">
    <location>
        <begin position="400"/>
        <end position="449"/>
    </location>
</feature>
<reference evidence="5 6" key="1">
    <citation type="submission" date="2019-03" db="EMBL/GenBank/DDBJ databases">
        <title>Genome sequence of Sphingomonas sp. 17J27-24.</title>
        <authorList>
            <person name="Kim M."/>
            <person name="Maeng S."/>
            <person name="Sathiyaraj S."/>
        </authorList>
    </citation>
    <scope>NUCLEOTIDE SEQUENCE [LARGE SCALE GENOMIC DNA]</scope>
    <source>
        <strain evidence="5 6">17J27-24</strain>
    </source>
</reference>
<dbReference type="InterPro" id="IPR017847">
    <property type="entry name" value="T6SS_RhsGE_Vgr_subset"/>
</dbReference>
<dbReference type="SUPFAM" id="SSF69279">
    <property type="entry name" value="Phage tail proteins"/>
    <property type="match status" value="2"/>
</dbReference>
<dbReference type="Gene3D" id="2.30.110.50">
    <property type="match status" value="1"/>
</dbReference>
<feature type="region of interest" description="Disordered" evidence="2">
    <location>
        <begin position="268"/>
        <end position="290"/>
    </location>
</feature>
<dbReference type="Gene3D" id="2.40.50.230">
    <property type="entry name" value="Gp5 N-terminal domain"/>
    <property type="match status" value="1"/>
</dbReference>
<protein>
    <submittedName>
        <fullName evidence="5">Type VI secretion system tip protein VgrG</fullName>
    </submittedName>
</protein>
<organism evidence="5 6">
    <name type="scientific">Sphingomonas parva</name>
    <dbReference type="NCBI Taxonomy" id="2555898"/>
    <lineage>
        <taxon>Bacteria</taxon>
        <taxon>Pseudomonadati</taxon>
        <taxon>Pseudomonadota</taxon>
        <taxon>Alphaproteobacteria</taxon>
        <taxon>Sphingomonadales</taxon>
        <taxon>Sphingomonadaceae</taxon>
        <taxon>Sphingomonas</taxon>
    </lineage>
</organism>
<dbReference type="OrthoDB" id="9762420at2"/>
<evidence type="ECO:0000259" key="4">
    <source>
        <dbReference type="Pfam" id="PF22178"/>
    </source>
</evidence>
<dbReference type="InterPro" id="IPR006531">
    <property type="entry name" value="Gp5/Vgr_OB"/>
</dbReference>
<dbReference type="NCBIfam" id="TIGR01646">
    <property type="entry name" value="vgr_GE"/>
    <property type="match status" value="1"/>
</dbReference>
<dbReference type="SUPFAM" id="SSF69255">
    <property type="entry name" value="gp5 N-terminal domain-like"/>
    <property type="match status" value="1"/>
</dbReference>
<dbReference type="InterPro" id="IPR037026">
    <property type="entry name" value="Vgr_OB-fold_dom_sf"/>
</dbReference>